<dbReference type="Pfam" id="PF00080">
    <property type="entry name" value="Sod_Cu"/>
    <property type="match status" value="1"/>
</dbReference>
<feature type="region of interest" description="Disordered" evidence="2">
    <location>
        <begin position="34"/>
        <end position="68"/>
    </location>
</feature>
<dbReference type="SUPFAM" id="SSF49329">
    <property type="entry name" value="Cu,Zn superoxide dismutase-like"/>
    <property type="match status" value="1"/>
</dbReference>
<feature type="chain" id="PRO_5045062498" evidence="3">
    <location>
        <begin position="30"/>
        <end position="236"/>
    </location>
</feature>
<accession>A0ABV8VNS0</accession>
<dbReference type="PANTHER" id="PTHR10003">
    <property type="entry name" value="SUPEROXIDE DISMUTASE CU-ZN -RELATED"/>
    <property type="match status" value="1"/>
</dbReference>
<dbReference type="Gene3D" id="2.60.40.200">
    <property type="entry name" value="Superoxide dismutase, copper/zinc binding domain"/>
    <property type="match status" value="1"/>
</dbReference>
<dbReference type="InterPro" id="IPR001424">
    <property type="entry name" value="SOD_Cu_Zn_dom"/>
</dbReference>
<name>A0ABV8VNS0_9NOCA</name>
<keyword evidence="3" id="KW-0732">Signal</keyword>
<dbReference type="EMBL" id="JBHSDL010000042">
    <property type="protein sequence ID" value="MFC4377694.1"/>
    <property type="molecule type" value="Genomic_DNA"/>
</dbReference>
<evidence type="ECO:0000256" key="3">
    <source>
        <dbReference type="SAM" id="SignalP"/>
    </source>
</evidence>
<sequence>MRISRRGTPASPRTFAVTAAIAVAGALVAACSPDQETSDATGTTPAVWTGSTIPGTAGETPAYPGHSPGGNALTAGFVDAQGTTASKVTFIERAGFVEVQVDVSGLSPGFHGVHIHERGVCETDSAAPTGGERGDFLSAGGHLQVDGHSEYPASGDLTNIHVRPDGTGMLTTATSAFSLEDLRNGGQGRAVIVHAEPSNFGNVPDRYTLPGGGPVPDEETLSTSDAGARVACAVVS</sequence>
<organism evidence="5 6">
    <name type="scientific">Nocardia halotolerans</name>
    <dbReference type="NCBI Taxonomy" id="1755878"/>
    <lineage>
        <taxon>Bacteria</taxon>
        <taxon>Bacillati</taxon>
        <taxon>Actinomycetota</taxon>
        <taxon>Actinomycetes</taxon>
        <taxon>Mycobacteriales</taxon>
        <taxon>Nocardiaceae</taxon>
        <taxon>Nocardia</taxon>
    </lineage>
</organism>
<evidence type="ECO:0000313" key="5">
    <source>
        <dbReference type="EMBL" id="MFC4377694.1"/>
    </source>
</evidence>
<reference evidence="6" key="1">
    <citation type="journal article" date="2019" name="Int. J. Syst. Evol. Microbiol.">
        <title>The Global Catalogue of Microorganisms (GCM) 10K type strain sequencing project: providing services to taxonomists for standard genome sequencing and annotation.</title>
        <authorList>
            <consortium name="The Broad Institute Genomics Platform"/>
            <consortium name="The Broad Institute Genome Sequencing Center for Infectious Disease"/>
            <person name="Wu L."/>
            <person name="Ma J."/>
        </authorList>
    </citation>
    <scope>NUCLEOTIDE SEQUENCE [LARGE SCALE GENOMIC DNA]</scope>
    <source>
        <strain evidence="6">IBRC-M 10490</strain>
    </source>
</reference>
<proteinExistence type="inferred from homology"/>
<feature type="domain" description="Superoxide dismutase copper/zinc binding" evidence="4">
    <location>
        <begin position="87"/>
        <end position="235"/>
    </location>
</feature>
<dbReference type="InterPro" id="IPR024134">
    <property type="entry name" value="SOD_Cu/Zn_/chaperone"/>
</dbReference>
<feature type="signal peptide" evidence="3">
    <location>
        <begin position="1"/>
        <end position="29"/>
    </location>
</feature>
<feature type="compositionally biased region" description="Polar residues" evidence="2">
    <location>
        <begin position="34"/>
        <end position="54"/>
    </location>
</feature>
<dbReference type="RefSeq" id="WP_378568637.1">
    <property type="nucleotide sequence ID" value="NZ_JBHSDL010000042.1"/>
</dbReference>
<evidence type="ECO:0000313" key="6">
    <source>
        <dbReference type="Proteomes" id="UP001595844"/>
    </source>
</evidence>
<keyword evidence="6" id="KW-1185">Reference proteome</keyword>
<evidence type="ECO:0000256" key="1">
    <source>
        <dbReference type="ARBA" id="ARBA00010457"/>
    </source>
</evidence>
<evidence type="ECO:0000259" key="4">
    <source>
        <dbReference type="Pfam" id="PF00080"/>
    </source>
</evidence>
<comment type="similarity">
    <text evidence="1">Belongs to the Cu-Zn superoxide dismutase family.</text>
</comment>
<evidence type="ECO:0000256" key="2">
    <source>
        <dbReference type="SAM" id="MobiDB-lite"/>
    </source>
</evidence>
<dbReference type="PROSITE" id="PS51257">
    <property type="entry name" value="PROKAR_LIPOPROTEIN"/>
    <property type="match status" value="1"/>
</dbReference>
<dbReference type="Proteomes" id="UP001595844">
    <property type="component" value="Unassembled WGS sequence"/>
</dbReference>
<dbReference type="NCBIfam" id="NF047631">
    <property type="entry name" value="SodCMycob"/>
    <property type="match status" value="1"/>
</dbReference>
<protein>
    <submittedName>
        <fullName evidence="5">Superoxide dismutase family protein</fullName>
    </submittedName>
</protein>
<comment type="caution">
    <text evidence="5">The sequence shown here is derived from an EMBL/GenBank/DDBJ whole genome shotgun (WGS) entry which is preliminary data.</text>
</comment>
<dbReference type="InterPro" id="IPR036423">
    <property type="entry name" value="SOD-like_Cu/Zn_dom_sf"/>
</dbReference>
<gene>
    <name evidence="5" type="ORF">ACFO5K_26810</name>
</gene>